<proteinExistence type="predicted"/>
<reference evidence="2" key="1">
    <citation type="submission" date="2016-11" db="UniProtKB">
        <authorList>
            <consortium name="WormBaseParasite"/>
        </authorList>
    </citation>
    <scope>IDENTIFICATION</scope>
    <source>
        <strain evidence="2">KR3021</strain>
    </source>
</reference>
<dbReference type="Proteomes" id="UP000095286">
    <property type="component" value="Unplaced"/>
</dbReference>
<protein>
    <submittedName>
        <fullName evidence="2">SH3 domain-containing protein</fullName>
    </submittedName>
</protein>
<evidence type="ECO:0000313" key="2">
    <source>
        <dbReference type="WBParaSite" id="RSKR_0000527000.1"/>
    </source>
</evidence>
<accession>A0AC35TXB6</accession>
<sequence length="547" mass="61524">MTDRRGSLQTGMNKKMNSDTFENFLEANHCSQMFYLNEDNSHNGLSGKVGPTSLSNLKHSQWSLNGKPYTGKECSGSGISDQSHVFGPSPLFLHRRSQPSIPAYVRHEGEEMRPFLKHQDSCPRIYYDPIKRYGGRDRTNSIIAKNLPPYRLHQVPSQPLLMSTSYTPYQQNPNITPYSSPVLGRRCPPKAHQKFLRRAHKSDLHFRFQKHLEENNHILRSQETRAEDPVYLALKHANQIYGRRGSASQNYDSVSPSPRNLSQTSLQDSGYIENSIDGNSRFLGSSPHLSHSSGVSNPYYNSTVVQSPVLQQNIASNGHSQHPNTSPSGPQQQYTRQRPPKLEKQMKSLSLDCADMPPTMSSTVRQTYQRATAPPPNTKPANGGWSGRGCSSNLDDQLLPDAHRNPSLSSHVPSPRRLPPNPVQVSSVKSHIVIHEYTSTHSNIHLLIGQRLKVVDNGDPDWLHGFLMNDHSERLFTFPSTCVSPIYGSEQPMRVIQNILISENKLRLYRDQVVFAQADSLKDNTTVLIRTERDKLANCPLSNLSLI</sequence>
<evidence type="ECO:0000313" key="1">
    <source>
        <dbReference type="Proteomes" id="UP000095286"/>
    </source>
</evidence>
<dbReference type="WBParaSite" id="RSKR_0000527000.1">
    <property type="protein sequence ID" value="RSKR_0000527000.1"/>
    <property type="gene ID" value="RSKR_0000527000"/>
</dbReference>
<name>A0AC35TXB6_9BILA</name>
<organism evidence="1 2">
    <name type="scientific">Rhabditophanes sp. KR3021</name>
    <dbReference type="NCBI Taxonomy" id="114890"/>
    <lineage>
        <taxon>Eukaryota</taxon>
        <taxon>Metazoa</taxon>
        <taxon>Ecdysozoa</taxon>
        <taxon>Nematoda</taxon>
        <taxon>Chromadorea</taxon>
        <taxon>Rhabditida</taxon>
        <taxon>Tylenchina</taxon>
        <taxon>Panagrolaimomorpha</taxon>
        <taxon>Strongyloidoidea</taxon>
        <taxon>Alloionematidae</taxon>
        <taxon>Rhabditophanes</taxon>
    </lineage>
</organism>